<comment type="caution">
    <text evidence="1">The sequence shown here is derived from an EMBL/GenBank/DDBJ whole genome shotgun (WGS) entry which is preliminary data.</text>
</comment>
<dbReference type="AlphaFoldDB" id="X1FU44"/>
<protein>
    <submittedName>
        <fullName evidence="1">Uncharacterized protein</fullName>
    </submittedName>
</protein>
<organism evidence="1">
    <name type="scientific">marine sediment metagenome</name>
    <dbReference type="NCBI Taxonomy" id="412755"/>
    <lineage>
        <taxon>unclassified sequences</taxon>
        <taxon>metagenomes</taxon>
        <taxon>ecological metagenomes</taxon>
    </lineage>
</organism>
<sequence length="47" mass="5161">SLTILDLDTKYKIAVLEMGASAPGEIRRLAGIARLIQELSSMSDRRT</sequence>
<reference evidence="1" key="1">
    <citation type="journal article" date="2014" name="Front. Microbiol.">
        <title>High frequency of phylogenetically diverse reductive dehalogenase-homologous genes in deep subseafloor sedimentary metagenomes.</title>
        <authorList>
            <person name="Kawai M."/>
            <person name="Futagami T."/>
            <person name="Toyoda A."/>
            <person name="Takaki Y."/>
            <person name="Nishi S."/>
            <person name="Hori S."/>
            <person name="Arai W."/>
            <person name="Tsubouchi T."/>
            <person name="Morono Y."/>
            <person name="Uchiyama I."/>
            <person name="Ito T."/>
            <person name="Fujiyama A."/>
            <person name="Inagaki F."/>
            <person name="Takami H."/>
        </authorList>
    </citation>
    <scope>NUCLEOTIDE SEQUENCE</scope>
    <source>
        <strain evidence="1">Expedition CK06-06</strain>
    </source>
</reference>
<evidence type="ECO:0000313" key="1">
    <source>
        <dbReference type="EMBL" id="GAH49181.1"/>
    </source>
</evidence>
<feature type="non-terminal residue" evidence="1">
    <location>
        <position position="1"/>
    </location>
</feature>
<dbReference type="EMBL" id="BARU01020443">
    <property type="protein sequence ID" value="GAH49181.1"/>
    <property type="molecule type" value="Genomic_DNA"/>
</dbReference>
<accession>X1FU44</accession>
<gene>
    <name evidence="1" type="ORF">S03H2_33576</name>
</gene>
<proteinExistence type="predicted"/>
<name>X1FU44_9ZZZZ</name>